<name>A0A1C3KKA0_PLAOA</name>
<dbReference type="InterPro" id="IPR008780">
    <property type="entry name" value="Plasmodium_Vir"/>
</dbReference>
<sequence length="352" mass="41392">MSPEVNDPFFEKYEKDYPFLLELPLYAIYIQFHRNVMHGYQQHSSCDSQIKDENAHTNDIRQICKSVQTYLPQLKGMNDTFSLKDVSKTCEYLSYWIYDKIKYINNSPDNIKNLYNTINPTSTHGLSHECSNIKDFKIPADEFNKKKELFFHAENLYWIENKYSTIKNDDSTLYRKYLVKFAEYYNEIMRDNYCKGKGNYKSELTVFSTNFNKTKNFLNTNGIQIKIEDIKSPGIFECTPKEKSREGGPDAQLDGHLQNPYSGHPNDDVGTTDPVTIAGTSLGIFSVMFLSYLYLHKFRVYQNFIRPLLQKKMKMLNNIEDDDNEFLQIPEHDQMNLDNTSYRVNYHSAQDY</sequence>
<protein>
    <submittedName>
        <fullName evidence="3">Plasmodium vivax Vir protein, putative</fullName>
    </submittedName>
</protein>
<evidence type="ECO:0000313" key="4">
    <source>
        <dbReference type="Proteomes" id="UP000243200"/>
    </source>
</evidence>
<dbReference type="VEuPathDB" id="PlasmoDB:POWCR01_000211800"/>
<keyword evidence="2" id="KW-1133">Transmembrane helix</keyword>
<feature type="compositionally biased region" description="Basic and acidic residues" evidence="1">
    <location>
        <begin position="239"/>
        <end position="248"/>
    </location>
</feature>
<evidence type="ECO:0000313" key="3">
    <source>
        <dbReference type="EMBL" id="SBT74385.1"/>
    </source>
</evidence>
<keyword evidence="2" id="KW-0812">Transmembrane</keyword>
<keyword evidence="2" id="KW-0472">Membrane</keyword>
<feature type="transmembrane region" description="Helical" evidence="2">
    <location>
        <begin position="275"/>
        <end position="295"/>
    </location>
</feature>
<evidence type="ECO:0000256" key="1">
    <source>
        <dbReference type="SAM" id="MobiDB-lite"/>
    </source>
</evidence>
<dbReference type="VEuPathDB" id="PlasmoDB:PocGH01_00149100"/>
<gene>
    <name evidence="3" type="primary">PowCR01_000211800</name>
    <name evidence="3" type="ORF">POWCR01_000211800</name>
</gene>
<dbReference type="Proteomes" id="UP000243200">
    <property type="component" value="Unassembled WGS sequence"/>
</dbReference>
<dbReference type="AlphaFoldDB" id="A0A1C3KKA0"/>
<feature type="region of interest" description="Disordered" evidence="1">
    <location>
        <begin position="239"/>
        <end position="268"/>
    </location>
</feature>
<dbReference type="EMBL" id="FLRJ01000697">
    <property type="protein sequence ID" value="SBT74385.1"/>
    <property type="molecule type" value="Genomic_DNA"/>
</dbReference>
<dbReference type="Pfam" id="PF05795">
    <property type="entry name" value="Plasmodium_Vir"/>
    <property type="match status" value="1"/>
</dbReference>
<organism evidence="3 4">
    <name type="scientific">Plasmodium ovale</name>
    <name type="common">malaria parasite P. ovale</name>
    <dbReference type="NCBI Taxonomy" id="36330"/>
    <lineage>
        <taxon>Eukaryota</taxon>
        <taxon>Sar</taxon>
        <taxon>Alveolata</taxon>
        <taxon>Apicomplexa</taxon>
        <taxon>Aconoidasida</taxon>
        <taxon>Haemosporida</taxon>
        <taxon>Plasmodiidae</taxon>
        <taxon>Plasmodium</taxon>
        <taxon>Plasmodium (Plasmodium)</taxon>
    </lineage>
</organism>
<proteinExistence type="predicted"/>
<dbReference type="OrthoDB" id="386822at2759"/>
<accession>A0A1C3KKA0</accession>
<evidence type="ECO:0000256" key="2">
    <source>
        <dbReference type="SAM" id="Phobius"/>
    </source>
</evidence>
<reference evidence="3 4" key="1">
    <citation type="submission" date="2016-06" db="EMBL/GenBank/DDBJ databases">
        <authorList>
            <consortium name="Pathogen Informatics"/>
        </authorList>
    </citation>
    <scope>NUCLEOTIDE SEQUENCE [LARGE SCALE GENOMIC DNA]</scope>
</reference>